<dbReference type="InterPro" id="IPR000742">
    <property type="entry name" value="EGF"/>
</dbReference>
<dbReference type="InterPro" id="IPR002172">
    <property type="entry name" value="LDrepeatLR_classA_rpt"/>
</dbReference>
<feature type="domain" description="MAM" evidence="7">
    <location>
        <begin position="127"/>
        <end position="289"/>
    </location>
</feature>
<dbReference type="InterPro" id="IPR023415">
    <property type="entry name" value="LDLR_class-A_CS"/>
</dbReference>
<dbReference type="InterPro" id="IPR000998">
    <property type="entry name" value="MAM_dom"/>
</dbReference>
<evidence type="ECO:0000256" key="2">
    <source>
        <dbReference type="PROSITE-ProRule" id="PRU00076"/>
    </source>
</evidence>
<dbReference type="InterPro" id="IPR051560">
    <property type="entry name" value="MAM_domain-containing"/>
</dbReference>
<dbReference type="GO" id="GO:0016020">
    <property type="term" value="C:membrane"/>
    <property type="evidence" value="ECO:0007669"/>
    <property type="project" value="InterPro"/>
</dbReference>
<comment type="caution">
    <text evidence="2">Lacks conserved residue(s) required for the propagation of feature annotation.</text>
</comment>
<dbReference type="SUPFAM" id="SSF57424">
    <property type="entry name" value="LDL receptor-like module"/>
    <property type="match status" value="4"/>
</dbReference>
<keyword evidence="5" id="KW-0812">Transmembrane</keyword>
<feature type="disulfide bond" evidence="3">
    <location>
        <begin position="323"/>
        <end position="338"/>
    </location>
</feature>
<dbReference type="SMART" id="SM00137">
    <property type="entry name" value="MAM"/>
    <property type="match status" value="1"/>
</dbReference>
<keyword evidence="1 2" id="KW-1015">Disulfide bond</keyword>
<dbReference type="Gene3D" id="4.10.400.10">
    <property type="entry name" value="Low-density Lipoprotein Receptor"/>
    <property type="match status" value="4"/>
</dbReference>
<dbReference type="InterPro" id="IPR036055">
    <property type="entry name" value="LDL_receptor-like_sf"/>
</dbReference>
<dbReference type="Pfam" id="PF00629">
    <property type="entry name" value="MAM"/>
    <property type="match status" value="1"/>
</dbReference>
<dbReference type="PROSITE" id="PS01209">
    <property type="entry name" value="LDLRA_1"/>
    <property type="match status" value="4"/>
</dbReference>
<evidence type="ECO:0000259" key="6">
    <source>
        <dbReference type="PROSITE" id="PS50026"/>
    </source>
</evidence>
<dbReference type="PANTHER" id="PTHR23282">
    <property type="entry name" value="APICAL ENDOSOMAL GLYCOPROTEIN PRECURSOR"/>
    <property type="match status" value="1"/>
</dbReference>
<evidence type="ECO:0000256" key="1">
    <source>
        <dbReference type="ARBA" id="ARBA00023157"/>
    </source>
</evidence>
<evidence type="ECO:0000259" key="7">
    <source>
        <dbReference type="PROSITE" id="PS50060"/>
    </source>
</evidence>
<proteinExistence type="evidence at transcript level"/>
<dbReference type="PROSITE" id="PS00022">
    <property type="entry name" value="EGF_1"/>
    <property type="match status" value="1"/>
</dbReference>
<dbReference type="EMBL" id="GANP01007785">
    <property type="protein sequence ID" value="JAB76683.1"/>
    <property type="molecule type" value="mRNA"/>
</dbReference>
<dbReference type="PANTHER" id="PTHR23282:SF146">
    <property type="entry name" value="RT07201P-RELATED"/>
    <property type="match status" value="1"/>
</dbReference>
<feature type="disulfide bond" evidence="3">
    <location>
        <begin position="107"/>
        <end position="122"/>
    </location>
</feature>
<evidence type="ECO:0000256" key="5">
    <source>
        <dbReference type="SAM" id="Phobius"/>
    </source>
</evidence>
<dbReference type="PROSITE" id="PS50060">
    <property type="entry name" value="MAM_2"/>
    <property type="match status" value="1"/>
</dbReference>
<dbReference type="Pfam" id="PF00057">
    <property type="entry name" value="Ldl_recept_a"/>
    <property type="match status" value="4"/>
</dbReference>
<evidence type="ECO:0000256" key="4">
    <source>
        <dbReference type="SAM" id="MobiDB-lite"/>
    </source>
</evidence>
<protein>
    <submittedName>
        <fullName evidence="8">Putative mam and ldl-receptor class a domain-containing protein</fullName>
    </submittedName>
</protein>
<keyword evidence="5" id="KW-1133">Transmembrane helix</keyword>
<dbReference type="SUPFAM" id="SSF57196">
    <property type="entry name" value="EGF/Laminin"/>
    <property type="match status" value="1"/>
</dbReference>
<evidence type="ECO:0000313" key="8">
    <source>
        <dbReference type="EMBL" id="JAB76683.1"/>
    </source>
</evidence>
<dbReference type="SMART" id="SM00192">
    <property type="entry name" value="LDLa"/>
    <property type="match status" value="4"/>
</dbReference>
<evidence type="ECO:0000256" key="3">
    <source>
        <dbReference type="PROSITE-ProRule" id="PRU00124"/>
    </source>
</evidence>
<dbReference type="Gene3D" id="2.60.120.200">
    <property type="match status" value="2"/>
</dbReference>
<dbReference type="PRINTS" id="PR00261">
    <property type="entry name" value="LDLRECEPTOR"/>
</dbReference>
<feature type="domain" description="EGF-like" evidence="6">
    <location>
        <begin position="450"/>
        <end position="485"/>
    </location>
</feature>
<keyword evidence="5" id="KW-0472">Membrane</keyword>
<feature type="disulfide bond" evidence="2">
    <location>
        <begin position="475"/>
        <end position="484"/>
    </location>
</feature>
<keyword evidence="8" id="KW-0675">Receptor</keyword>
<sequence length="586" mass="63705">MYTPAPYLAAMNVHVKHSGTQNKVETLFSKTKGFVHQRWGQESVRIGRRTEFGLIVEGIWGYAGHATTYLDDFVFQKCTPDHHVSSCARSEWMCANRDKCIAVYERCDGKRDCTDGSDEMQCVSGYGDCNFDMEDWTTACNWTVDTFDGKPSWTRAKESHSEDTGPPSSHRGRPGTFFLVANSSWLPEGSPAVARSPVFPASHNKCHLRFWYYMKGSLSMGYLRVQTDSSGASLPMWQDMGNRGARWLYGHAVVGHSGPFNVVFEAHRGGDALTDIAIDDVSFTSSCSEGGDAVQPTGHPSLCAEEEFLCKDKSMCVPRDFVCDCQTDCPDGSDETDCGAVCVTTASPGPGKSTGRAVSTPSSLSLTTTFPCPKGFVSCMDGEHCIPALLLCDGVRDCPDGADERCGDVQMCPVGYYFCSDPSINPCLHRSKVCNGHSDCSDGSDESLCGECPDYFCRNGGNCSIFRGREPQCVCPGDLFGNRCTRRLAQPDSIVNDSSAVSGWSYGAPIFIIAILAVVIGVVIFLRKKRARDEDEVISVLNPSYGLPMDDLELTSPDASDVTFVHDGVSSSGIVNLGYQNTESQS</sequence>
<dbReference type="AlphaFoldDB" id="V5HRL3"/>
<name>V5HRL3_IXORI</name>
<dbReference type="InterPro" id="IPR013320">
    <property type="entry name" value="ConA-like_dom_sf"/>
</dbReference>
<dbReference type="PROSITE" id="PS50068">
    <property type="entry name" value="LDLRA_2"/>
    <property type="match status" value="4"/>
</dbReference>
<accession>V5HRL3</accession>
<dbReference type="CDD" id="cd06263">
    <property type="entry name" value="MAM"/>
    <property type="match status" value="1"/>
</dbReference>
<reference evidence="8" key="1">
    <citation type="journal article" date="2015" name="Sci. Rep.">
        <title>Tissue- and time-dependent transcription in Ixodes ricinus salivary glands and midguts when blood feeding on the vertebrate host.</title>
        <authorList>
            <person name="Kotsyfakis M."/>
            <person name="Schwarz A."/>
            <person name="Erhart J."/>
            <person name="Ribeiro J.M."/>
        </authorList>
    </citation>
    <scope>NUCLEOTIDE SEQUENCE</scope>
    <source>
        <tissue evidence="8">Salivary gland and midgut</tissue>
    </source>
</reference>
<feature type="disulfide bond" evidence="3">
    <location>
        <begin position="434"/>
        <end position="449"/>
    </location>
</feature>
<feature type="transmembrane region" description="Helical" evidence="5">
    <location>
        <begin position="504"/>
        <end position="526"/>
    </location>
</feature>
<keyword evidence="2" id="KW-0245">EGF-like domain</keyword>
<dbReference type="CDD" id="cd00112">
    <property type="entry name" value="LDLa"/>
    <property type="match status" value="4"/>
</dbReference>
<feature type="region of interest" description="Disordered" evidence="4">
    <location>
        <begin position="153"/>
        <end position="173"/>
    </location>
</feature>
<dbReference type="SUPFAM" id="SSF49899">
    <property type="entry name" value="Concanavalin A-like lectins/glucanases"/>
    <property type="match status" value="1"/>
</dbReference>
<organism evidence="8">
    <name type="scientific">Ixodes ricinus</name>
    <name type="common">Common tick</name>
    <name type="synonym">Acarus ricinus</name>
    <dbReference type="NCBI Taxonomy" id="34613"/>
    <lineage>
        <taxon>Eukaryota</taxon>
        <taxon>Metazoa</taxon>
        <taxon>Ecdysozoa</taxon>
        <taxon>Arthropoda</taxon>
        <taxon>Chelicerata</taxon>
        <taxon>Arachnida</taxon>
        <taxon>Acari</taxon>
        <taxon>Parasitiformes</taxon>
        <taxon>Ixodida</taxon>
        <taxon>Ixodoidea</taxon>
        <taxon>Ixodidae</taxon>
        <taxon>Ixodinae</taxon>
        <taxon>Ixodes</taxon>
    </lineage>
</organism>
<dbReference type="PROSITE" id="PS50026">
    <property type="entry name" value="EGF_3"/>
    <property type="match status" value="1"/>
</dbReference>